<dbReference type="EMBL" id="NEXD01000086">
    <property type="protein sequence ID" value="PSN84119.1"/>
    <property type="molecule type" value="Genomic_DNA"/>
</dbReference>
<comment type="caution">
    <text evidence="8">The sequence shown here is derived from an EMBL/GenBank/DDBJ whole genome shotgun (WGS) entry which is preliminary data.</text>
</comment>
<dbReference type="Pfam" id="PF10412">
    <property type="entry name" value="TrwB_AAD_bind"/>
    <property type="match status" value="1"/>
</dbReference>
<dbReference type="InterPro" id="IPR027417">
    <property type="entry name" value="P-loop_NTPase"/>
</dbReference>
<dbReference type="AlphaFoldDB" id="A0A2R6ACQ4"/>
<dbReference type="InterPro" id="IPR019476">
    <property type="entry name" value="T4SS_TraD_DNA-bd"/>
</dbReference>
<dbReference type="Gene3D" id="3.40.50.300">
    <property type="entry name" value="P-loop containing nucleotide triphosphate hydrolases"/>
    <property type="match status" value="2"/>
</dbReference>
<reference evidence="8 9" key="1">
    <citation type="submission" date="2017-04" db="EMBL/GenBank/DDBJ databases">
        <title>Novel microbial lineages endemic to geothermal iron-oxide mats fill important gaps in the evolutionary history of Archaea.</title>
        <authorList>
            <person name="Jay Z.J."/>
            <person name="Beam J.P."/>
            <person name="Dlakic M."/>
            <person name="Rusch D.B."/>
            <person name="Kozubal M.A."/>
            <person name="Inskeep W.P."/>
        </authorList>
    </citation>
    <scope>NUCLEOTIDE SEQUENCE [LARGE SCALE GENOMIC DNA]</scope>
    <source>
        <strain evidence="8">BE_D</strain>
    </source>
</reference>
<dbReference type="PANTHER" id="PTHR37937">
    <property type="entry name" value="CONJUGATIVE TRANSFER: DNA TRANSPORT"/>
    <property type="match status" value="1"/>
</dbReference>
<evidence type="ECO:0000256" key="3">
    <source>
        <dbReference type="ARBA" id="ARBA00022692"/>
    </source>
</evidence>
<evidence type="ECO:0000256" key="4">
    <source>
        <dbReference type="ARBA" id="ARBA00022989"/>
    </source>
</evidence>
<gene>
    <name evidence="8" type="ORF">B9Q02_09805</name>
</gene>
<dbReference type="CDD" id="cd01127">
    <property type="entry name" value="TrwB_TraG_TraD_VirD4"/>
    <property type="match status" value="2"/>
</dbReference>
<name>A0A2R6ACQ4_9ARCH</name>
<evidence type="ECO:0000256" key="2">
    <source>
        <dbReference type="ARBA" id="ARBA00022475"/>
    </source>
</evidence>
<dbReference type="SUPFAM" id="SSF52540">
    <property type="entry name" value="P-loop containing nucleoside triphosphate hydrolases"/>
    <property type="match status" value="1"/>
</dbReference>
<feature type="domain" description="Type IV secretion system coupling protein TraD DNA-binding" evidence="7">
    <location>
        <begin position="291"/>
        <end position="474"/>
    </location>
</feature>
<evidence type="ECO:0000256" key="1">
    <source>
        <dbReference type="ARBA" id="ARBA00004651"/>
    </source>
</evidence>
<dbReference type="InterPro" id="IPR051539">
    <property type="entry name" value="T4SS-coupling_protein"/>
</dbReference>
<dbReference type="InterPro" id="IPR002789">
    <property type="entry name" value="HerA_central"/>
</dbReference>
<keyword evidence="2" id="KW-1003">Cell membrane</keyword>
<dbReference type="PANTHER" id="PTHR37937:SF1">
    <property type="entry name" value="CONJUGATIVE TRANSFER: DNA TRANSPORT"/>
    <property type="match status" value="1"/>
</dbReference>
<dbReference type="Proteomes" id="UP000240569">
    <property type="component" value="Unassembled WGS sequence"/>
</dbReference>
<organism evidence="8 9">
    <name type="scientific">Candidatus Marsarchaeota G1 archaeon BE_D</name>
    <dbReference type="NCBI Taxonomy" id="1978156"/>
    <lineage>
        <taxon>Archaea</taxon>
        <taxon>Candidatus Marsarchaeota</taxon>
        <taxon>Candidatus Marsarchaeota group 1</taxon>
    </lineage>
</organism>
<evidence type="ECO:0000313" key="8">
    <source>
        <dbReference type="EMBL" id="PSN84119.1"/>
    </source>
</evidence>
<dbReference type="Pfam" id="PF01935">
    <property type="entry name" value="DUF87"/>
    <property type="match status" value="1"/>
</dbReference>
<evidence type="ECO:0000259" key="6">
    <source>
        <dbReference type="Pfam" id="PF01935"/>
    </source>
</evidence>
<evidence type="ECO:0000256" key="5">
    <source>
        <dbReference type="ARBA" id="ARBA00023136"/>
    </source>
</evidence>
<evidence type="ECO:0000259" key="7">
    <source>
        <dbReference type="Pfam" id="PF10412"/>
    </source>
</evidence>
<sequence>MEGRSGLPSFRRASEMLLFPSEEERSYRAFLSTFIDPKSESLLFDMRPKGRTLSSFLKALPEGETVAKLRLAGGGEIPLSEKLLSRHVYVQGSIGSGKTTLLKWLLSDIFERRKPGEKVVVFDPKGDYLALAKQEGVPYIIVSENYAMNPVRWNVFREILGGEKPVIPKTNMLLRKVERRTSATFYDFTRLNKELYARLKNIATRIIWTRADMVKGSADDVYFTHNAPTSVFQGLLSCCIIEAALIERGEGGFLLPSYGVRGLSDLSNEVVAKLAQENGKVLHEFLSFYRASEAAEHINPSGSPGQAQGVLSLFRMYTSDVFSLVFSERGNWSMAEELHDPNFKVVFLEYRMDEERTALPVFSAVISNMMAEVLSTRFRGKKLYVFLDELHAFPKVQEMQTFLNMTRDLGGIVVAATQSVAQLYDKYGEQEAKAIISAFNTRVFLRTTDEASLKLVNDTIGELLVRRMNKTHGKEGKSFSVQTERKTLTARTMSVLSVGSGILWTTGTHPLFIKLADFKREHNKSMYADRAFKDRGPEGLHR</sequence>
<keyword evidence="5" id="KW-0472">Membrane</keyword>
<accession>A0A2R6ACQ4</accession>
<keyword evidence="4" id="KW-1133">Transmembrane helix</keyword>
<dbReference type="GO" id="GO:0005886">
    <property type="term" value="C:plasma membrane"/>
    <property type="evidence" value="ECO:0007669"/>
    <property type="project" value="UniProtKB-SubCell"/>
</dbReference>
<comment type="subcellular location">
    <subcellularLocation>
        <location evidence="1">Cell membrane</location>
        <topology evidence="1">Multi-pass membrane protein</topology>
    </subcellularLocation>
</comment>
<keyword evidence="3" id="KW-0812">Transmembrane</keyword>
<feature type="domain" description="Helicase HerA central" evidence="6">
    <location>
        <begin position="81"/>
        <end position="151"/>
    </location>
</feature>
<protein>
    <submittedName>
        <fullName evidence="8">Uncharacterized protein</fullName>
    </submittedName>
</protein>
<evidence type="ECO:0000313" key="9">
    <source>
        <dbReference type="Proteomes" id="UP000240569"/>
    </source>
</evidence>
<proteinExistence type="predicted"/>